<comment type="caution">
    <text evidence="1">The sequence shown here is derived from an EMBL/GenBank/DDBJ whole genome shotgun (WGS) entry which is preliminary data.</text>
</comment>
<sequence>MDLYKYPVFFECETLDRVQKEKIQNYFQIRRKSKGGDCGRVESAGDCGVYQIAFREQTVQQRVLQKPCHVLEMPRELYEVRTARHLVQDKTSPVLKRVVSGVSTNLLTFLREEYGRPEALGSLLGFGDGVQVDLGDTEIQLCASSTMKLDQVEKDLLTEFGEEMINTPNCDSFLAELKSTLEKMVMNLNQNRRRVVGRYVPDCGVQLLGHMMEVQELMGQIQAFLNDQYSGKSMGHLQPNQSGLVSKAFSGLRLNETVADASYFLPWGLEVVVRQGDITVEQADVLVNAANGDLDHTGGVAAALSRAGGPEVQQASKDLIKLVGRLDTGSVVETTGGKLPCKILLHAVGPVGGCGNERPLLEKTVKTALCLAETLELQTLAMPCISSGIFGVPLKVCTEAIVSAVRDFGRVERILTKVTLIDVRAEVVRAMQEVCDRLILDSMEPSESDEGSRTSNTTNASDGDTANVSTRGTAASEACVQVEIVQGRIEKQQVDVLVSPMVEREPLSSRVGNVLFEEAGPELLAAFRRNSQGQIAPGDTVLVERLSGLMSSNVFFLSCTQWKYNPNGPAVKALRHGVRNILTSCDNKGFHSVAFPVVGTGVVLKFPHEVATRVLLEEIHKYEKRRANGSLSLIRIVVHPSDRDSTQALQTAQNALDLSNIKMLVCPMEDIRIVLLGKTGSGKSSSGCTFFGQNGVFHTDSSPTSTTQICDAQTRNINGRNITLIDTPGLFDTNISEEALKPKIVSCITECAPGPHAFVIVLKVERYTVHEKETVAKIEKYFSPEAFKYATVLFTHGEDLSGLTIEEFVEQNDELKTLVDKCGGRCHVIDNKHWNNSQRDQYRNNQNQVIEILNTVEKMVTENGGACYTNEMLQAVEREIQAEIETLRQETNGQMSEEDMRKQAKSKVSNKLWIQLTGIAVGLVRGGIVGAAAVKDSDSVLNAAQDAAYAVYKEAVDIHKTK</sequence>
<organism evidence="1 2">
    <name type="scientific">Dallia pectoralis</name>
    <name type="common">Alaska blackfish</name>
    <dbReference type="NCBI Taxonomy" id="75939"/>
    <lineage>
        <taxon>Eukaryota</taxon>
        <taxon>Metazoa</taxon>
        <taxon>Chordata</taxon>
        <taxon>Craniata</taxon>
        <taxon>Vertebrata</taxon>
        <taxon>Euteleostomi</taxon>
        <taxon>Actinopterygii</taxon>
        <taxon>Neopterygii</taxon>
        <taxon>Teleostei</taxon>
        <taxon>Protacanthopterygii</taxon>
        <taxon>Esociformes</taxon>
        <taxon>Umbridae</taxon>
        <taxon>Dallia</taxon>
    </lineage>
</organism>
<dbReference type="EMBL" id="CM055735">
    <property type="protein sequence ID" value="KAJ8007578.1"/>
    <property type="molecule type" value="Genomic_DNA"/>
</dbReference>
<evidence type="ECO:0000313" key="1">
    <source>
        <dbReference type="EMBL" id="KAJ8007578.1"/>
    </source>
</evidence>
<dbReference type="Proteomes" id="UP001157502">
    <property type="component" value="Chromosome 8"/>
</dbReference>
<keyword evidence="2" id="KW-1185">Reference proteome</keyword>
<accession>A0ACC2GVE1</accession>
<protein>
    <submittedName>
        <fullName evidence="1">Uncharacterized protein</fullName>
    </submittedName>
</protein>
<name>A0ACC2GVE1_DALPE</name>
<proteinExistence type="predicted"/>
<gene>
    <name evidence="1" type="ORF">DPEC_G00095490</name>
</gene>
<evidence type="ECO:0000313" key="2">
    <source>
        <dbReference type="Proteomes" id="UP001157502"/>
    </source>
</evidence>
<reference evidence="1" key="1">
    <citation type="submission" date="2021-05" db="EMBL/GenBank/DDBJ databases">
        <authorList>
            <person name="Pan Q."/>
            <person name="Jouanno E."/>
            <person name="Zahm M."/>
            <person name="Klopp C."/>
            <person name="Cabau C."/>
            <person name="Louis A."/>
            <person name="Berthelot C."/>
            <person name="Parey E."/>
            <person name="Roest Crollius H."/>
            <person name="Montfort J."/>
            <person name="Robinson-Rechavi M."/>
            <person name="Bouchez O."/>
            <person name="Lampietro C."/>
            <person name="Lopez Roques C."/>
            <person name="Donnadieu C."/>
            <person name="Postlethwait J."/>
            <person name="Bobe J."/>
            <person name="Dillon D."/>
            <person name="Chandos A."/>
            <person name="von Hippel F."/>
            <person name="Guiguen Y."/>
        </authorList>
    </citation>
    <scope>NUCLEOTIDE SEQUENCE</scope>
    <source>
        <strain evidence="1">YG-Jan2019</strain>
    </source>
</reference>